<evidence type="ECO:0000256" key="8">
    <source>
        <dbReference type="ARBA" id="ARBA00023012"/>
    </source>
</evidence>
<evidence type="ECO:0000256" key="6">
    <source>
        <dbReference type="ARBA" id="ARBA00022777"/>
    </source>
</evidence>
<dbReference type="InterPro" id="IPR004358">
    <property type="entry name" value="Sig_transdc_His_kin-like_C"/>
</dbReference>
<dbReference type="InterPro" id="IPR003661">
    <property type="entry name" value="HisK_dim/P_dom"/>
</dbReference>
<evidence type="ECO:0000256" key="1">
    <source>
        <dbReference type="ARBA" id="ARBA00000085"/>
    </source>
</evidence>
<evidence type="ECO:0000256" key="2">
    <source>
        <dbReference type="ARBA" id="ARBA00012438"/>
    </source>
</evidence>
<dbReference type="SUPFAM" id="SSF47384">
    <property type="entry name" value="Homodimeric domain of signal transducing histidine kinase"/>
    <property type="match status" value="1"/>
</dbReference>
<evidence type="ECO:0000256" key="5">
    <source>
        <dbReference type="ARBA" id="ARBA00022741"/>
    </source>
</evidence>
<keyword evidence="4" id="KW-0808">Transferase</keyword>
<feature type="transmembrane region" description="Helical" evidence="9">
    <location>
        <begin position="81"/>
        <end position="102"/>
    </location>
</feature>
<evidence type="ECO:0000259" key="11">
    <source>
        <dbReference type="PROSITE" id="PS50112"/>
    </source>
</evidence>
<reference evidence="12" key="1">
    <citation type="submission" date="2020-10" db="EMBL/GenBank/DDBJ databases">
        <title>Connecting structure to function with the recovery of over 1000 high-quality activated sludge metagenome-assembled genomes encoding full-length rRNA genes using long-read sequencing.</title>
        <authorList>
            <person name="Singleton C.M."/>
            <person name="Petriglieri F."/>
            <person name="Kristensen J.M."/>
            <person name="Kirkegaard R.H."/>
            <person name="Michaelsen T.Y."/>
            <person name="Andersen M.H."/>
            <person name="Karst S.M."/>
            <person name="Dueholm M.S."/>
            <person name="Nielsen P.H."/>
            <person name="Albertsen M."/>
        </authorList>
    </citation>
    <scope>NUCLEOTIDE SEQUENCE</scope>
    <source>
        <strain evidence="12">EsbW_18-Q3-R4-48_MAXAC.044</strain>
    </source>
</reference>
<sequence length="471" mass="51545">MTRWATNSPVAATGLALVLVALVATLDHATGYELRFAMLYLIPIALATWAGGLRAGVAIVVLSSFFWLVSFGSSHPYSGDFFFYWEGVVMVVVYIAFVLLLARLRVALTRADERFVRVLEELHAAVYVADQDSGRILYANRSLARMIDAEPGALSADELGKRFGLGEANAGSTPGEDKESSTAQIVAREVRDPISGRWYLVQVVPIPWKSSRRVSVQVITDISEKKRAKALKQQHQDMLHQTARLAALAEIASSLAHEVNQPLMAIASYNDACLRMLAAPGIEKKELVTALKRSREQALRAGKIISRVRDFIRSRRPSPTHFDINALIRESLELLETQLEDNAVTAELSLSEAPLMTHADRTLLLQVIVNLLQNAIDAMEETEPSCRQLEVSSTEAADGAIVVSVSDQGVGIPEEIAVRLYTPLFTTKSHGLGLGLSICRSVVEAHGGRIWHSADPVSGCTFHFTLPPEID</sequence>
<evidence type="ECO:0000256" key="4">
    <source>
        <dbReference type="ARBA" id="ARBA00022679"/>
    </source>
</evidence>
<evidence type="ECO:0000256" key="9">
    <source>
        <dbReference type="SAM" id="Phobius"/>
    </source>
</evidence>
<feature type="domain" description="PAS" evidence="11">
    <location>
        <begin position="111"/>
        <end position="147"/>
    </location>
</feature>
<dbReference type="InterPro" id="IPR005467">
    <property type="entry name" value="His_kinase_dom"/>
</dbReference>
<dbReference type="CDD" id="cd00082">
    <property type="entry name" value="HisKA"/>
    <property type="match status" value="1"/>
</dbReference>
<dbReference type="GO" id="GO:0000155">
    <property type="term" value="F:phosphorelay sensor kinase activity"/>
    <property type="evidence" value="ECO:0007669"/>
    <property type="project" value="InterPro"/>
</dbReference>
<evidence type="ECO:0000256" key="3">
    <source>
        <dbReference type="ARBA" id="ARBA00022553"/>
    </source>
</evidence>
<dbReference type="InterPro" id="IPR003594">
    <property type="entry name" value="HATPase_dom"/>
</dbReference>
<dbReference type="Proteomes" id="UP000886602">
    <property type="component" value="Unassembled WGS sequence"/>
</dbReference>
<keyword evidence="3" id="KW-0597">Phosphoprotein</keyword>
<dbReference type="Pfam" id="PF00512">
    <property type="entry name" value="HisKA"/>
    <property type="match status" value="1"/>
</dbReference>
<dbReference type="Gene3D" id="3.30.450.20">
    <property type="entry name" value="PAS domain"/>
    <property type="match status" value="1"/>
</dbReference>
<dbReference type="PANTHER" id="PTHR43065">
    <property type="entry name" value="SENSOR HISTIDINE KINASE"/>
    <property type="match status" value="1"/>
</dbReference>
<protein>
    <recommendedName>
        <fullName evidence="2">histidine kinase</fullName>
        <ecNumber evidence="2">2.7.13.3</ecNumber>
    </recommendedName>
</protein>
<keyword evidence="7" id="KW-0067">ATP-binding</keyword>
<dbReference type="SUPFAM" id="SSF55874">
    <property type="entry name" value="ATPase domain of HSP90 chaperone/DNA topoisomerase II/histidine kinase"/>
    <property type="match status" value="1"/>
</dbReference>
<dbReference type="Gene3D" id="3.30.565.10">
    <property type="entry name" value="Histidine kinase-like ATPase, C-terminal domain"/>
    <property type="match status" value="1"/>
</dbReference>
<keyword evidence="5" id="KW-0547">Nucleotide-binding</keyword>
<dbReference type="SUPFAM" id="SSF55785">
    <property type="entry name" value="PYP-like sensor domain (PAS domain)"/>
    <property type="match status" value="1"/>
</dbReference>
<dbReference type="AlphaFoldDB" id="A0A9D7FJ30"/>
<comment type="caution">
    <text evidence="12">The sequence shown here is derived from an EMBL/GenBank/DDBJ whole genome shotgun (WGS) entry which is preliminary data.</text>
</comment>
<dbReference type="InterPro" id="IPR035965">
    <property type="entry name" value="PAS-like_dom_sf"/>
</dbReference>
<dbReference type="PRINTS" id="PR00344">
    <property type="entry name" value="BCTRLSENSOR"/>
</dbReference>
<dbReference type="GO" id="GO:0005524">
    <property type="term" value="F:ATP binding"/>
    <property type="evidence" value="ECO:0007669"/>
    <property type="project" value="UniProtKB-KW"/>
</dbReference>
<dbReference type="EMBL" id="JADJNC010000009">
    <property type="protein sequence ID" value="MBK7422816.1"/>
    <property type="molecule type" value="Genomic_DNA"/>
</dbReference>
<evidence type="ECO:0000313" key="13">
    <source>
        <dbReference type="Proteomes" id="UP000886602"/>
    </source>
</evidence>
<keyword evidence="9" id="KW-0812">Transmembrane</keyword>
<keyword evidence="9" id="KW-0472">Membrane</keyword>
<dbReference type="PROSITE" id="PS50112">
    <property type="entry name" value="PAS"/>
    <property type="match status" value="1"/>
</dbReference>
<name>A0A9D7FJ30_9RHOO</name>
<dbReference type="InterPro" id="IPR036890">
    <property type="entry name" value="HATPase_C_sf"/>
</dbReference>
<feature type="transmembrane region" description="Helical" evidence="9">
    <location>
        <begin position="39"/>
        <end position="69"/>
    </location>
</feature>
<gene>
    <name evidence="12" type="ORF">IPJ48_06785</name>
</gene>
<dbReference type="PROSITE" id="PS50109">
    <property type="entry name" value="HIS_KIN"/>
    <property type="match status" value="1"/>
</dbReference>
<dbReference type="InterPro" id="IPR000014">
    <property type="entry name" value="PAS"/>
</dbReference>
<organism evidence="12 13">
    <name type="scientific">Candidatus Propionivibrio dominans</name>
    <dbReference type="NCBI Taxonomy" id="2954373"/>
    <lineage>
        <taxon>Bacteria</taxon>
        <taxon>Pseudomonadati</taxon>
        <taxon>Pseudomonadota</taxon>
        <taxon>Betaproteobacteria</taxon>
        <taxon>Rhodocyclales</taxon>
        <taxon>Rhodocyclaceae</taxon>
        <taxon>Propionivibrio</taxon>
    </lineage>
</organism>
<evidence type="ECO:0000256" key="7">
    <source>
        <dbReference type="ARBA" id="ARBA00022840"/>
    </source>
</evidence>
<dbReference type="SMART" id="SM00388">
    <property type="entry name" value="HisKA"/>
    <property type="match status" value="1"/>
</dbReference>
<dbReference type="InterPro" id="IPR036097">
    <property type="entry name" value="HisK_dim/P_sf"/>
</dbReference>
<accession>A0A9D7FJ30</accession>
<proteinExistence type="predicted"/>
<keyword evidence="8" id="KW-0902">Two-component regulatory system</keyword>
<evidence type="ECO:0000259" key="10">
    <source>
        <dbReference type="PROSITE" id="PS50109"/>
    </source>
</evidence>
<dbReference type="Pfam" id="PF02518">
    <property type="entry name" value="HATPase_c"/>
    <property type="match status" value="1"/>
</dbReference>
<dbReference type="SMART" id="SM00387">
    <property type="entry name" value="HATPase_c"/>
    <property type="match status" value="1"/>
</dbReference>
<dbReference type="Gene3D" id="1.10.287.130">
    <property type="match status" value="1"/>
</dbReference>
<dbReference type="EC" id="2.7.13.3" evidence="2"/>
<feature type="domain" description="Histidine kinase" evidence="10">
    <location>
        <begin position="254"/>
        <end position="470"/>
    </location>
</feature>
<dbReference type="PANTHER" id="PTHR43065:SF10">
    <property type="entry name" value="PEROXIDE STRESS-ACTIVATED HISTIDINE KINASE MAK3"/>
    <property type="match status" value="1"/>
</dbReference>
<keyword evidence="6" id="KW-0418">Kinase</keyword>
<keyword evidence="9" id="KW-1133">Transmembrane helix</keyword>
<evidence type="ECO:0000313" key="12">
    <source>
        <dbReference type="EMBL" id="MBK7422816.1"/>
    </source>
</evidence>
<comment type="catalytic activity">
    <reaction evidence="1">
        <text>ATP + protein L-histidine = ADP + protein N-phospho-L-histidine.</text>
        <dbReference type="EC" id="2.7.13.3"/>
    </reaction>
</comment>